<dbReference type="EMBL" id="LR796246">
    <property type="protein sequence ID" value="CAB4131043.1"/>
    <property type="molecule type" value="Genomic_DNA"/>
</dbReference>
<sequence>MKIIKDKDGNLINIGDWDDQKGQNPLPEGATEHNAEVVTGWDGGLYLADDPKRHKA</sequence>
<gene>
    <name evidence="2" type="ORF">UFOVP133_40</name>
</gene>
<reference evidence="2" key="1">
    <citation type="submission" date="2020-04" db="EMBL/GenBank/DDBJ databases">
        <authorList>
            <person name="Chiriac C."/>
            <person name="Salcher M."/>
            <person name="Ghai R."/>
            <person name="Kavagutti S V."/>
        </authorList>
    </citation>
    <scope>NUCLEOTIDE SEQUENCE</scope>
</reference>
<name>A0A6J5LCG6_9CAUD</name>
<evidence type="ECO:0000313" key="2">
    <source>
        <dbReference type="EMBL" id="CAB4131043.1"/>
    </source>
</evidence>
<proteinExistence type="predicted"/>
<organism evidence="2">
    <name type="scientific">uncultured Caudovirales phage</name>
    <dbReference type="NCBI Taxonomy" id="2100421"/>
    <lineage>
        <taxon>Viruses</taxon>
        <taxon>Duplodnaviria</taxon>
        <taxon>Heunggongvirae</taxon>
        <taxon>Uroviricota</taxon>
        <taxon>Caudoviricetes</taxon>
        <taxon>Peduoviridae</taxon>
        <taxon>Maltschvirus</taxon>
        <taxon>Maltschvirus maltsch</taxon>
    </lineage>
</organism>
<evidence type="ECO:0000256" key="1">
    <source>
        <dbReference type="SAM" id="MobiDB-lite"/>
    </source>
</evidence>
<feature type="region of interest" description="Disordered" evidence="1">
    <location>
        <begin position="14"/>
        <end position="37"/>
    </location>
</feature>
<protein>
    <submittedName>
        <fullName evidence="2">Uncharacterized protein</fullName>
    </submittedName>
</protein>
<accession>A0A6J5LCG6</accession>